<dbReference type="Proteomes" id="UP000044098">
    <property type="component" value="Unassembled WGS sequence"/>
</dbReference>
<dbReference type="AlphaFoldDB" id="A0AAD2IZ21"/>
<sequence length="345" mass="36973">MTDHTTAAQATKQDPISEAISILTADAASIRESHTPPCDRDDWNSEPETKAYYDRLLRVVGELSKLRAPVAELRIGVSATAQGATVCIMQPHSDGSMTTIYSETHTIGDSVGRAALASATVADRQRLRELVDVVWNEATASTEVPSTPWADRLIDRVFPSSLASAPVAGEAQHDNDSVCAWQVWWNQHKSRYTTTRQAAIAAFAAGKDWRYAAPQATPVAGEAIRAALAELVECGKLQRDAQQMVWSGMSDRVQDGKRMQRQYDKRQPAALAAGIAALDAAPQASEAVAAEALEVAPEALMEIADLADVDADDRSVIVNQALTKIDRITALSAQPGAQKEGASDA</sequence>
<evidence type="ECO:0000313" key="1">
    <source>
        <dbReference type="EMBL" id="CUJ01663.1"/>
    </source>
</evidence>
<accession>A0AAD2IZ21</accession>
<dbReference type="RefSeq" id="WP_054453463.1">
    <property type="nucleotide sequence ID" value="NZ_CYTK01000003.1"/>
</dbReference>
<gene>
    <name evidence="1" type="ORF">ERS370000_02446</name>
</gene>
<comment type="caution">
    <text evidence="1">The sequence shown here is derived from an EMBL/GenBank/DDBJ whole genome shotgun (WGS) entry which is preliminary data.</text>
</comment>
<dbReference type="EMBL" id="CYTK01000003">
    <property type="protein sequence ID" value="CUJ01663.1"/>
    <property type="molecule type" value="Genomic_DNA"/>
</dbReference>
<proteinExistence type="predicted"/>
<name>A0AAD2IZ21_ACHAE</name>
<evidence type="ECO:0000313" key="2">
    <source>
        <dbReference type="Proteomes" id="UP000044098"/>
    </source>
</evidence>
<protein>
    <submittedName>
        <fullName evidence="1">Uncharacterized protein</fullName>
    </submittedName>
</protein>
<organism evidence="1 2">
    <name type="scientific">Achromobacter aegrifaciens</name>
    <dbReference type="NCBI Taxonomy" id="1287736"/>
    <lineage>
        <taxon>Bacteria</taxon>
        <taxon>Pseudomonadati</taxon>
        <taxon>Pseudomonadota</taxon>
        <taxon>Betaproteobacteria</taxon>
        <taxon>Burkholderiales</taxon>
        <taxon>Alcaligenaceae</taxon>
        <taxon>Achromobacter</taxon>
    </lineage>
</organism>
<reference evidence="1 2" key="1">
    <citation type="submission" date="2015-09" db="EMBL/GenBank/DDBJ databases">
        <authorList>
            <consortium name="Pathogen Informatics"/>
        </authorList>
    </citation>
    <scope>NUCLEOTIDE SEQUENCE [LARGE SCALE GENOMIC DNA]</scope>
    <source>
        <strain evidence="1 2">2789STDY5608625</strain>
    </source>
</reference>